<keyword evidence="3" id="KW-1185">Reference proteome</keyword>
<gene>
    <name evidence="2" type="ORF">EYB53_016445</name>
</gene>
<dbReference type="Proteomes" id="UP001193081">
    <property type="component" value="Unassembled WGS sequence"/>
</dbReference>
<organism evidence="2 3">
    <name type="scientific">Candidatus Chloroploca mongolica</name>
    <dbReference type="NCBI Taxonomy" id="2528176"/>
    <lineage>
        <taxon>Bacteria</taxon>
        <taxon>Bacillati</taxon>
        <taxon>Chloroflexota</taxon>
        <taxon>Chloroflexia</taxon>
        <taxon>Chloroflexales</taxon>
        <taxon>Chloroflexineae</taxon>
        <taxon>Oscillochloridaceae</taxon>
        <taxon>Candidatus Chloroploca</taxon>
    </lineage>
</organism>
<feature type="transmembrane region" description="Helical" evidence="1">
    <location>
        <begin position="279"/>
        <end position="299"/>
    </location>
</feature>
<feature type="transmembrane region" description="Helical" evidence="1">
    <location>
        <begin position="21"/>
        <end position="39"/>
    </location>
</feature>
<evidence type="ECO:0000313" key="2">
    <source>
        <dbReference type="EMBL" id="MBP1467304.1"/>
    </source>
</evidence>
<reference evidence="2 3" key="1">
    <citation type="submission" date="2021-03" db="EMBL/GenBank/DDBJ databases">
        <authorList>
            <person name="Grouzdev D.S."/>
        </authorList>
    </citation>
    <scope>NUCLEOTIDE SEQUENCE [LARGE SCALE GENOMIC DNA]</scope>
    <source>
        <strain evidence="2 3">M50-1</strain>
    </source>
</reference>
<feature type="transmembrane region" description="Helical" evidence="1">
    <location>
        <begin position="360"/>
        <end position="379"/>
    </location>
</feature>
<feature type="transmembrane region" description="Helical" evidence="1">
    <location>
        <begin position="196"/>
        <end position="214"/>
    </location>
</feature>
<feature type="transmembrane region" description="Helical" evidence="1">
    <location>
        <begin position="173"/>
        <end position="190"/>
    </location>
</feature>
<evidence type="ECO:0008006" key="4">
    <source>
        <dbReference type="Google" id="ProtNLM"/>
    </source>
</evidence>
<feature type="transmembrane region" description="Helical" evidence="1">
    <location>
        <begin position="311"/>
        <end position="340"/>
    </location>
</feature>
<feature type="transmembrane region" description="Helical" evidence="1">
    <location>
        <begin position="93"/>
        <end position="116"/>
    </location>
</feature>
<protein>
    <recommendedName>
        <fullName evidence="4">Glycosyltransferase RgtA/B/C/D-like domain-containing protein</fullName>
    </recommendedName>
</protein>
<dbReference type="EMBL" id="SIJK02000031">
    <property type="protein sequence ID" value="MBP1467304.1"/>
    <property type="molecule type" value="Genomic_DNA"/>
</dbReference>
<comment type="caution">
    <text evidence="2">The sequence shown here is derived from an EMBL/GenBank/DDBJ whole genome shotgun (WGS) entry which is preliminary data.</text>
</comment>
<name>A0ABS4DCY8_9CHLR</name>
<dbReference type="RefSeq" id="WP_135479510.1">
    <property type="nucleotide sequence ID" value="NZ_SIJK02000031.1"/>
</dbReference>
<proteinExistence type="predicted"/>
<keyword evidence="1" id="KW-0472">Membrane</keyword>
<feature type="transmembrane region" description="Helical" evidence="1">
    <location>
        <begin position="128"/>
        <end position="144"/>
    </location>
</feature>
<keyword evidence="1" id="KW-1133">Transmembrane helix</keyword>
<feature type="transmembrane region" description="Helical" evidence="1">
    <location>
        <begin position="234"/>
        <end position="256"/>
    </location>
</feature>
<evidence type="ECO:0000256" key="1">
    <source>
        <dbReference type="SAM" id="Phobius"/>
    </source>
</evidence>
<evidence type="ECO:0000313" key="3">
    <source>
        <dbReference type="Proteomes" id="UP001193081"/>
    </source>
</evidence>
<keyword evidence="1" id="KW-0812">Transmembrane</keyword>
<sequence length="513" mass="58295">MQRDHPMLRLLPQMVRRSLTLDHLWIATLFALIWFFLSVTPLPPNDLWWHMAAGRAMVQEGALITTNRWAYTLSVDAPYVYQSWLSELIMYGVWWLGDVPLLALLRTVVIVLSYAMLTWHAWRRAGDARAVSLALFLVVMVGWNNWTLRPQTLALLPGAAFVVLLEEHRAGRLGLRWLLILLPLVMVVWVNVHGSFILGIVLFALSWLGTFIRLANRAHVADPAIFRRLKELSLVGIAILLAAMINPSGPGIFWYVRSMLNNVPLQVWFIEWQPPQNTINLLSTGFWFYLLLLGLAVLMATGSRRPAPLDLLWYCALAWLTIGGVRYAIWFALILLPLLADRLTVLFPARPPVAGNPRLNALYLSCLLAMLLALLPWMMPARYLGLAHLFAHAGPYNFLLSNTTPLAATAWLEAHPIEGRFWTNMSYTSYTIWHLPDKQVFADLRAELFPVAIWQDYFAISEGTAESLALLDQWQITHLLLPVDDALHDLLSVTPGWCEVYRDQQTTIVARCP</sequence>
<accession>A0ABS4DCY8</accession>